<accession>A0A645EE34</accession>
<evidence type="ECO:0000313" key="1">
    <source>
        <dbReference type="EMBL" id="MPM98862.1"/>
    </source>
</evidence>
<sequence length="66" mass="7559">MEIMLESFKKCLLAKQHSSITRLKTGAAGAGHGLINQKERVVPFLRGKEMTKERVGLFNFERKNHF</sequence>
<name>A0A645EE34_9ZZZZ</name>
<organism evidence="1">
    <name type="scientific">bioreactor metagenome</name>
    <dbReference type="NCBI Taxonomy" id="1076179"/>
    <lineage>
        <taxon>unclassified sequences</taxon>
        <taxon>metagenomes</taxon>
        <taxon>ecological metagenomes</taxon>
    </lineage>
</organism>
<dbReference type="AlphaFoldDB" id="A0A645EE34"/>
<comment type="caution">
    <text evidence="1">The sequence shown here is derived from an EMBL/GenBank/DDBJ whole genome shotgun (WGS) entry which is preliminary data.</text>
</comment>
<gene>
    <name evidence="1" type="ORF">SDC9_146052</name>
</gene>
<proteinExistence type="predicted"/>
<protein>
    <submittedName>
        <fullName evidence="1">Uncharacterized protein</fullName>
    </submittedName>
</protein>
<dbReference type="EMBL" id="VSSQ01044992">
    <property type="protein sequence ID" value="MPM98862.1"/>
    <property type="molecule type" value="Genomic_DNA"/>
</dbReference>
<reference evidence="1" key="1">
    <citation type="submission" date="2019-08" db="EMBL/GenBank/DDBJ databases">
        <authorList>
            <person name="Kucharzyk K."/>
            <person name="Murdoch R.W."/>
            <person name="Higgins S."/>
            <person name="Loffler F."/>
        </authorList>
    </citation>
    <scope>NUCLEOTIDE SEQUENCE</scope>
</reference>